<comment type="caution">
    <text evidence="7">The sequence shown here is derived from an EMBL/GenBank/DDBJ whole genome shotgun (WGS) entry which is preliminary data.</text>
</comment>
<reference evidence="7 8" key="1">
    <citation type="submission" date="2016-08" db="EMBL/GenBank/DDBJ databases">
        <title>Genome-based comparison of Moorella thermoacetic strains.</title>
        <authorList>
            <person name="Poehlein A."/>
            <person name="Bengelsdorf F.R."/>
            <person name="Esser C."/>
            <person name="Duerre P."/>
            <person name="Daniel R."/>
        </authorList>
    </citation>
    <scope>NUCLEOTIDE SEQUENCE [LARGE SCALE GENOMIC DNA]</scope>
    <source>
        <strain evidence="7 8">DSM 21394</strain>
    </source>
</reference>
<dbReference type="PANTHER" id="PTHR13370:SF3">
    <property type="entry name" value="TRNA (GUANINE(10)-N2)-METHYLTRANSFERASE HOMOLOG"/>
    <property type="match status" value="1"/>
</dbReference>
<dbReference type="Gene3D" id="3.40.50.150">
    <property type="entry name" value="Vaccinia Virus protein VP39"/>
    <property type="match status" value="1"/>
</dbReference>
<dbReference type="GO" id="GO:0005737">
    <property type="term" value="C:cytoplasm"/>
    <property type="evidence" value="ECO:0007669"/>
    <property type="project" value="TreeGrafter"/>
</dbReference>
<accession>A0A1J5NLZ7</accession>
<evidence type="ECO:0000256" key="2">
    <source>
        <dbReference type="ARBA" id="ARBA00022603"/>
    </source>
</evidence>
<dbReference type="InterPro" id="IPR029063">
    <property type="entry name" value="SAM-dependent_MTases_sf"/>
</dbReference>
<keyword evidence="4" id="KW-0680">Restriction system</keyword>
<organism evidence="7 8">
    <name type="scientific">Neomoorella thermoacetica</name>
    <name type="common">Clostridium thermoaceticum</name>
    <dbReference type="NCBI Taxonomy" id="1525"/>
    <lineage>
        <taxon>Bacteria</taxon>
        <taxon>Bacillati</taxon>
        <taxon>Bacillota</taxon>
        <taxon>Clostridia</taxon>
        <taxon>Neomoorellales</taxon>
        <taxon>Neomoorellaceae</taxon>
        <taxon>Neomoorella</taxon>
    </lineage>
</organism>
<dbReference type="GO" id="GO:0032259">
    <property type="term" value="P:methylation"/>
    <property type="evidence" value="ECO:0007669"/>
    <property type="project" value="UniProtKB-KW"/>
</dbReference>
<evidence type="ECO:0000313" key="7">
    <source>
        <dbReference type="EMBL" id="OIQ59810.1"/>
    </source>
</evidence>
<protein>
    <recommendedName>
        <fullName evidence="5">Methyltransferase</fullName>
        <ecNumber evidence="5">2.1.1.-</ecNumber>
    </recommendedName>
</protein>
<dbReference type="EMBL" id="MDDC01000007">
    <property type="protein sequence ID" value="OIQ59810.1"/>
    <property type="molecule type" value="Genomic_DNA"/>
</dbReference>
<dbReference type="GO" id="GO:0009307">
    <property type="term" value="P:DNA restriction-modification system"/>
    <property type="evidence" value="ECO:0007669"/>
    <property type="project" value="UniProtKB-KW"/>
</dbReference>
<evidence type="ECO:0000259" key="6">
    <source>
        <dbReference type="Pfam" id="PF01555"/>
    </source>
</evidence>
<dbReference type="Pfam" id="PF01555">
    <property type="entry name" value="N6_N4_Mtase"/>
    <property type="match status" value="2"/>
</dbReference>
<dbReference type="AlphaFoldDB" id="A0A1J5NLZ7"/>
<dbReference type="InterPro" id="IPR002941">
    <property type="entry name" value="DNA_methylase_N4/N6"/>
</dbReference>
<dbReference type="SUPFAM" id="SSF53335">
    <property type="entry name" value="S-adenosyl-L-methionine-dependent methyltransferases"/>
    <property type="match status" value="1"/>
</dbReference>
<dbReference type="InterPro" id="IPR002052">
    <property type="entry name" value="DNA_methylase_N6_adenine_CS"/>
</dbReference>
<sequence length="275" mass="30700">MRKRGAPFFVAAAKGGCPIKPSYTDGVITIYHDDCLTVMPFLAENGVAADMIITDPPYGISRNVVIKRGEGTKFSGGDISLHFGPWDDFAGEEDFWGFTLAWVRAADKLLRPGGMFCSFFDRDKINFLSAFLQKSLGYKQKGYFLWIKPNPVPQVRKVKFMNAWEACGMWQKPGGLLTFNWRLGQHSDYLVLPTNADGKRLHPTQKPLRLAETLVAYWSRPGDLILDPFLGSGTTALAAKRLGRKCIGIEQDEKYCRTAVERCRQGFLQFDAGGG</sequence>
<gene>
    <name evidence="7" type="primary">dpnA</name>
    <name evidence="7" type="ORF">MOTE_10660</name>
</gene>
<keyword evidence="2 7" id="KW-0489">Methyltransferase</keyword>
<evidence type="ECO:0000313" key="8">
    <source>
        <dbReference type="Proteomes" id="UP000182811"/>
    </source>
</evidence>
<evidence type="ECO:0000256" key="1">
    <source>
        <dbReference type="ARBA" id="ARBA00006594"/>
    </source>
</evidence>
<dbReference type="PROSITE" id="PS00092">
    <property type="entry name" value="N6_MTASE"/>
    <property type="match status" value="1"/>
</dbReference>
<proteinExistence type="inferred from homology"/>
<dbReference type="GO" id="GO:0008170">
    <property type="term" value="F:N-methyltransferase activity"/>
    <property type="evidence" value="ECO:0007669"/>
    <property type="project" value="InterPro"/>
</dbReference>
<name>A0A1J5NLZ7_NEOTH</name>
<dbReference type="EC" id="2.1.1.-" evidence="5"/>
<keyword evidence="3 7" id="KW-0808">Transferase</keyword>
<feature type="domain" description="DNA methylase N-4/N-6" evidence="6">
    <location>
        <begin position="50"/>
        <end position="182"/>
    </location>
</feature>
<dbReference type="GO" id="GO:0003677">
    <property type="term" value="F:DNA binding"/>
    <property type="evidence" value="ECO:0007669"/>
    <property type="project" value="InterPro"/>
</dbReference>
<feature type="domain" description="DNA methylase N-4/N-6" evidence="6">
    <location>
        <begin position="197"/>
        <end position="261"/>
    </location>
</feature>
<evidence type="ECO:0000256" key="5">
    <source>
        <dbReference type="RuleBase" id="RU362026"/>
    </source>
</evidence>
<comment type="similarity">
    <text evidence="1 5">Belongs to the N(4)/N(6)-methyltransferase family.</text>
</comment>
<dbReference type="InterPro" id="IPR001091">
    <property type="entry name" value="RM_Methyltransferase"/>
</dbReference>
<dbReference type="Proteomes" id="UP000182811">
    <property type="component" value="Unassembled WGS sequence"/>
</dbReference>
<evidence type="ECO:0000256" key="4">
    <source>
        <dbReference type="ARBA" id="ARBA00022747"/>
    </source>
</evidence>
<dbReference type="PRINTS" id="PR00508">
    <property type="entry name" value="S21N4MTFRASE"/>
</dbReference>
<dbReference type="PANTHER" id="PTHR13370">
    <property type="entry name" value="RNA METHYLASE-RELATED"/>
    <property type="match status" value="1"/>
</dbReference>
<evidence type="ECO:0000256" key="3">
    <source>
        <dbReference type="ARBA" id="ARBA00022679"/>
    </source>
</evidence>